<keyword evidence="2" id="KW-1185">Reference proteome</keyword>
<evidence type="ECO:0000313" key="2">
    <source>
        <dbReference type="Proteomes" id="UP000828048"/>
    </source>
</evidence>
<protein>
    <submittedName>
        <fullName evidence="1">Uncharacterized protein</fullName>
    </submittedName>
</protein>
<comment type="caution">
    <text evidence="1">The sequence shown here is derived from an EMBL/GenBank/DDBJ whole genome shotgun (WGS) entry which is preliminary data.</text>
</comment>
<organism evidence="1 2">
    <name type="scientific">Vaccinium darrowii</name>
    <dbReference type="NCBI Taxonomy" id="229202"/>
    <lineage>
        <taxon>Eukaryota</taxon>
        <taxon>Viridiplantae</taxon>
        <taxon>Streptophyta</taxon>
        <taxon>Embryophyta</taxon>
        <taxon>Tracheophyta</taxon>
        <taxon>Spermatophyta</taxon>
        <taxon>Magnoliopsida</taxon>
        <taxon>eudicotyledons</taxon>
        <taxon>Gunneridae</taxon>
        <taxon>Pentapetalae</taxon>
        <taxon>asterids</taxon>
        <taxon>Ericales</taxon>
        <taxon>Ericaceae</taxon>
        <taxon>Vaccinioideae</taxon>
        <taxon>Vaccinieae</taxon>
        <taxon>Vaccinium</taxon>
    </lineage>
</organism>
<sequence length="161" mass="18622">MAKPQEKQAFFPSSTTTPIIEHEQEGIDDGDDYAEASSATLCGCFRFFRFNRSGGGEDSRRLLKNQRGDHDYHQHKETSAWLENNLKSVKEFTEVVAGPKWKNFIRKLGKLFNKKEKRTHFQYDSYSYALNFDDGEDDDENLHGGYSLRFAAADRERRPSV</sequence>
<proteinExistence type="predicted"/>
<name>A0ACB7YJM7_9ERIC</name>
<accession>A0ACB7YJM7</accession>
<dbReference type="Proteomes" id="UP000828048">
    <property type="component" value="Chromosome 11"/>
</dbReference>
<dbReference type="EMBL" id="CM037161">
    <property type="protein sequence ID" value="KAH7853393.1"/>
    <property type="molecule type" value="Genomic_DNA"/>
</dbReference>
<evidence type="ECO:0000313" key="1">
    <source>
        <dbReference type="EMBL" id="KAH7853393.1"/>
    </source>
</evidence>
<gene>
    <name evidence="1" type="ORF">Vadar_001864</name>
</gene>
<reference evidence="1 2" key="1">
    <citation type="journal article" date="2021" name="Hortic Res">
        <title>High-quality reference genome and annotation aids understanding of berry development for evergreen blueberry (Vaccinium darrowii).</title>
        <authorList>
            <person name="Yu J."/>
            <person name="Hulse-Kemp A.M."/>
            <person name="Babiker E."/>
            <person name="Staton M."/>
        </authorList>
    </citation>
    <scope>NUCLEOTIDE SEQUENCE [LARGE SCALE GENOMIC DNA]</scope>
    <source>
        <strain evidence="2">cv. NJ 8807/NJ 8810</strain>
        <tissue evidence="1">Young leaf</tissue>
    </source>
</reference>